<dbReference type="SUPFAM" id="SSF53335">
    <property type="entry name" value="S-adenosyl-L-methionine-dependent methyltransferases"/>
    <property type="match status" value="1"/>
</dbReference>
<dbReference type="PANTHER" id="PTHR34203">
    <property type="entry name" value="METHYLTRANSFERASE, FKBM FAMILY PROTEIN"/>
    <property type="match status" value="1"/>
</dbReference>
<reference evidence="2" key="1">
    <citation type="journal article" date="2020" name="Nature">
        <title>Giant virus diversity and host interactions through global metagenomics.</title>
        <authorList>
            <person name="Schulz F."/>
            <person name="Roux S."/>
            <person name="Paez-Espino D."/>
            <person name="Jungbluth S."/>
            <person name="Walsh D.A."/>
            <person name="Denef V.J."/>
            <person name="McMahon K.D."/>
            <person name="Konstantinidis K.T."/>
            <person name="Eloe-Fadrosh E.A."/>
            <person name="Kyrpides N.C."/>
            <person name="Woyke T."/>
        </authorList>
    </citation>
    <scope>NUCLEOTIDE SEQUENCE</scope>
    <source>
        <strain evidence="2">GVMAG-M-3300009155-2</strain>
    </source>
</reference>
<dbReference type="Pfam" id="PF05050">
    <property type="entry name" value="Methyltransf_21"/>
    <property type="match status" value="1"/>
</dbReference>
<dbReference type="InterPro" id="IPR029063">
    <property type="entry name" value="SAM-dependent_MTases_sf"/>
</dbReference>
<evidence type="ECO:0000313" key="2">
    <source>
        <dbReference type="EMBL" id="QHT31461.1"/>
    </source>
</evidence>
<sequence>MNKNQLGEYYLENKIEFMGETPHDKLLVGLKKYMQTIEEHNTKIIGIDVGCCVGNYIQNINEICRENNRTILCFEPNPANITSLEPRINNDPTIKLFKCCISNETSTTSLYNWKDLAYNYTGNEIAGLRGGGSKICDVEVNKLDDILDAEFVGENVIIKFIKIDTEGNDGNVLKGFQKYLSKTKYIIFECSDCLDDIRGPGIKNPMKDIVDFLSNNGFDTYRIGTKKLFKVNDEYWNQVYEDVKFWSNCFALKKDDEFIHKLITENFDYTF</sequence>
<name>A0A6C0ES06_9ZZZZ</name>
<dbReference type="EMBL" id="MN738920">
    <property type="protein sequence ID" value="QHT31461.1"/>
    <property type="molecule type" value="Genomic_DNA"/>
</dbReference>
<dbReference type="InterPro" id="IPR052514">
    <property type="entry name" value="SAM-dependent_MTase"/>
</dbReference>
<dbReference type="Gene3D" id="3.40.50.150">
    <property type="entry name" value="Vaccinia Virus protein VP39"/>
    <property type="match status" value="1"/>
</dbReference>
<evidence type="ECO:0000259" key="1">
    <source>
        <dbReference type="Pfam" id="PF05050"/>
    </source>
</evidence>
<dbReference type="NCBIfam" id="TIGR01444">
    <property type="entry name" value="fkbM_fam"/>
    <property type="match status" value="1"/>
</dbReference>
<dbReference type="InterPro" id="IPR006342">
    <property type="entry name" value="FkbM_mtfrase"/>
</dbReference>
<dbReference type="AlphaFoldDB" id="A0A6C0ES06"/>
<protein>
    <recommendedName>
        <fullName evidence="1">Methyltransferase FkbM domain-containing protein</fullName>
    </recommendedName>
</protein>
<proteinExistence type="predicted"/>
<organism evidence="2">
    <name type="scientific">viral metagenome</name>
    <dbReference type="NCBI Taxonomy" id="1070528"/>
    <lineage>
        <taxon>unclassified sequences</taxon>
        <taxon>metagenomes</taxon>
        <taxon>organismal metagenomes</taxon>
    </lineage>
</organism>
<feature type="domain" description="Methyltransferase FkbM" evidence="1">
    <location>
        <begin position="48"/>
        <end position="218"/>
    </location>
</feature>
<dbReference type="PANTHER" id="PTHR34203:SF15">
    <property type="entry name" value="SLL1173 PROTEIN"/>
    <property type="match status" value="1"/>
</dbReference>
<accession>A0A6C0ES06</accession>